<proteinExistence type="predicted"/>
<organism evidence="2 3">
    <name type="scientific">Volvox reticuliferus</name>
    <dbReference type="NCBI Taxonomy" id="1737510"/>
    <lineage>
        <taxon>Eukaryota</taxon>
        <taxon>Viridiplantae</taxon>
        <taxon>Chlorophyta</taxon>
        <taxon>core chlorophytes</taxon>
        <taxon>Chlorophyceae</taxon>
        <taxon>CS clade</taxon>
        <taxon>Chlamydomonadales</taxon>
        <taxon>Volvocaceae</taxon>
        <taxon>Volvox</taxon>
    </lineage>
</organism>
<dbReference type="Proteomes" id="UP000722791">
    <property type="component" value="Unassembled WGS sequence"/>
</dbReference>
<evidence type="ECO:0000313" key="2">
    <source>
        <dbReference type="EMBL" id="GIL99676.1"/>
    </source>
</evidence>
<feature type="compositionally biased region" description="Polar residues" evidence="1">
    <location>
        <begin position="71"/>
        <end position="84"/>
    </location>
</feature>
<evidence type="ECO:0000313" key="3">
    <source>
        <dbReference type="Proteomes" id="UP000722791"/>
    </source>
</evidence>
<gene>
    <name evidence="2" type="ORF">Vretimale_4827</name>
</gene>
<name>A0A8J4G2S6_9CHLO</name>
<dbReference type="EMBL" id="BNCQ01000006">
    <property type="protein sequence ID" value="GIL99676.1"/>
    <property type="molecule type" value="Genomic_DNA"/>
</dbReference>
<dbReference type="AlphaFoldDB" id="A0A8J4G2S6"/>
<evidence type="ECO:0000256" key="1">
    <source>
        <dbReference type="SAM" id="MobiDB-lite"/>
    </source>
</evidence>
<comment type="caution">
    <text evidence="2">The sequence shown here is derived from an EMBL/GenBank/DDBJ whole genome shotgun (WGS) entry which is preliminary data.</text>
</comment>
<accession>A0A8J4G2S6</accession>
<sequence length="103" mass="10704">MSKLALLQGWLDGPSRGIVPVARNSSTCATLSKPLINAAMLSYADSSSASASPAPSMSSPLGLRPHAPEVSISSRHTCRRTSPATPLPDLPSPFAWPTTPLPL</sequence>
<reference evidence="2" key="1">
    <citation type="journal article" date="2021" name="Proc. Natl. Acad. Sci. U.S.A.">
        <title>Three genomes in the algal genus Volvox reveal the fate of a haploid sex-determining region after a transition to homothallism.</title>
        <authorList>
            <person name="Yamamoto K."/>
            <person name="Hamaji T."/>
            <person name="Kawai-Toyooka H."/>
            <person name="Matsuzaki R."/>
            <person name="Takahashi F."/>
            <person name="Nishimura Y."/>
            <person name="Kawachi M."/>
            <person name="Noguchi H."/>
            <person name="Minakuchi Y."/>
            <person name="Umen J.G."/>
            <person name="Toyoda A."/>
            <person name="Nozaki H."/>
        </authorList>
    </citation>
    <scope>NUCLEOTIDE SEQUENCE</scope>
    <source>
        <strain evidence="2">NIES-3785</strain>
    </source>
</reference>
<feature type="region of interest" description="Disordered" evidence="1">
    <location>
        <begin position="47"/>
        <end position="103"/>
    </location>
</feature>
<protein>
    <submittedName>
        <fullName evidence="2">Uncharacterized protein</fullName>
    </submittedName>
</protein>
<feature type="compositionally biased region" description="Low complexity" evidence="1">
    <location>
        <begin position="47"/>
        <end position="61"/>
    </location>
</feature>